<dbReference type="OrthoDB" id="891822at2"/>
<evidence type="ECO:0000256" key="1">
    <source>
        <dbReference type="SAM" id="SignalP"/>
    </source>
</evidence>
<dbReference type="AlphaFoldDB" id="A0A0N7HWJ8"/>
<proteinExistence type="predicted"/>
<keyword evidence="1" id="KW-0732">Signal</keyword>
<dbReference type="PATRIC" id="fig|512763.3.peg.2486"/>
<dbReference type="RefSeq" id="WP_062543928.1">
    <property type="nucleotide sequence ID" value="NZ_CP012643.1"/>
</dbReference>
<dbReference type="Proteomes" id="UP000061382">
    <property type="component" value="Chromosome"/>
</dbReference>
<sequence length="330" mass="37850">MKKLFQLLWLLTAPFLMSSCSEDDEPAPTPYSQLTSTVVYSRYTNNGYLPKDQPVTELRVYDGDTVRYNFRFETNQAFKDFKVYDNIRGRDFHLMGTPIITISNGVTVAEYNLVYVVDDAFIREIPNREIKLTVEPELADGTVYKDPATGKPMEIQFKVSDPYVYRGAKLYNYFGTSRNSLVIFDLGIAQHPRQALVDEKFLSPFAFLSNKMPPRDWTDSRFEHSFTSGPDMGEGKVTFVKVPAGAKNWNQPNLIATGMKQYGPWVSTVINAQVGDVYAFKVRYARQESWVIYGVMEVKAIVDDHDTSQGNGHDNDYMEFDIKYFPGYRY</sequence>
<gene>
    <name evidence="2" type="ORF">DC20_11310</name>
</gene>
<keyword evidence="3" id="KW-1185">Reference proteome</keyword>
<evidence type="ECO:0000313" key="3">
    <source>
        <dbReference type="Proteomes" id="UP000061382"/>
    </source>
</evidence>
<feature type="signal peptide" evidence="1">
    <location>
        <begin position="1"/>
        <end position="18"/>
    </location>
</feature>
<accession>A0A0N7HWJ8</accession>
<reference evidence="2 3" key="1">
    <citation type="submission" date="2015-08" db="EMBL/GenBank/DDBJ databases">
        <title>Complete genome sequence of Rufibacter tibetensis strain 1351t, a radiation-resistant bacterium from tibet plateau.</title>
        <authorList>
            <person name="Dai J."/>
        </authorList>
    </citation>
    <scope>NUCLEOTIDE SEQUENCE [LARGE SCALE GENOMIC DNA]</scope>
    <source>
        <strain evidence="2 3">1351</strain>
    </source>
</reference>
<feature type="chain" id="PRO_5006012744" description="DUF5007 domain-containing protein" evidence="1">
    <location>
        <begin position="19"/>
        <end position="330"/>
    </location>
</feature>
<dbReference type="PROSITE" id="PS51257">
    <property type="entry name" value="PROKAR_LIPOPROTEIN"/>
    <property type="match status" value="1"/>
</dbReference>
<evidence type="ECO:0000313" key="2">
    <source>
        <dbReference type="EMBL" id="ALI99448.1"/>
    </source>
</evidence>
<organism evidence="2 3">
    <name type="scientific">Rufibacter tibetensis</name>
    <dbReference type="NCBI Taxonomy" id="512763"/>
    <lineage>
        <taxon>Bacteria</taxon>
        <taxon>Pseudomonadati</taxon>
        <taxon>Bacteroidota</taxon>
        <taxon>Cytophagia</taxon>
        <taxon>Cytophagales</taxon>
        <taxon>Hymenobacteraceae</taxon>
        <taxon>Rufibacter</taxon>
    </lineage>
</organism>
<dbReference type="KEGG" id="rti:DC20_11310"/>
<evidence type="ECO:0008006" key="4">
    <source>
        <dbReference type="Google" id="ProtNLM"/>
    </source>
</evidence>
<dbReference type="EMBL" id="CP012643">
    <property type="protein sequence ID" value="ALI99448.1"/>
    <property type="molecule type" value="Genomic_DNA"/>
</dbReference>
<name>A0A0N7HWJ8_9BACT</name>
<protein>
    <recommendedName>
        <fullName evidence="4">DUF5007 domain-containing protein</fullName>
    </recommendedName>
</protein>